<keyword evidence="1" id="KW-1133">Transmembrane helix</keyword>
<feature type="transmembrane region" description="Helical" evidence="1">
    <location>
        <begin position="93"/>
        <end position="112"/>
    </location>
</feature>
<feature type="transmembrane region" description="Helical" evidence="1">
    <location>
        <begin position="578"/>
        <end position="608"/>
    </location>
</feature>
<keyword evidence="1" id="KW-0812">Transmembrane</keyword>
<evidence type="ECO:0000259" key="2">
    <source>
        <dbReference type="Pfam" id="PF06808"/>
    </source>
</evidence>
<dbReference type="EMBL" id="JACQRX010000270">
    <property type="protein sequence ID" value="MBI4252030.1"/>
    <property type="molecule type" value="Genomic_DNA"/>
</dbReference>
<feature type="transmembrane region" description="Helical" evidence="1">
    <location>
        <begin position="520"/>
        <end position="539"/>
    </location>
</feature>
<evidence type="ECO:0000313" key="4">
    <source>
        <dbReference type="Proteomes" id="UP000752292"/>
    </source>
</evidence>
<feature type="transmembrane region" description="Helical" evidence="1">
    <location>
        <begin position="254"/>
        <end position="280"/>
    </location>
</feature>
<feature type="transmembrane region" description="Helical" evidence="1">
    <location>
        <begin position="62"/>
        <end position="81"/>
    </location>
</feature>
<organism evidence="3 4">
    <name type="scientific">Tectimicrobiota bacterium</name>
    <dbReference type="NCBI Taxonomy" id="2528274"/>
    <lineage>
        <taxon>Bacteria</taxon>
        <taxon>Pseudomonadati</taxon>
        <taxon>Nitrospinota/Tectimicrobiota group</taxon>
        <taxon>Candidatus Tectimicrobiota</taxon>
    </lineage>
</organism>
<feature type="transmembrane region" description="Helical" evidence="1">
    <location>
        <begin position="286"/>
        <end position="312"/>
    </location>
</feature>
<evidence type="ECO:0000313" key="3">
    <source>
        <dbReference type="EMBL" id="MBI4252030.1"/>
    </source>
</evidence>
<name>A0A932ZV09_UNCTE</name>
<dbReference type="InterPro" id="IPR011853">
    <property type="entry name" value="TRAP_DctM-Dct_fused"/>
</dbReference>
<keyword evidence="1" id="KW-0472">Membrane</keyword>
<reference evidence="3" key="1">
    <citation type="submission" date="2020-07" db="EMBL/GenBank/DDBJ databases">
        <title>Huge and variable diversity of episymbiotic CPR bacteria and DPANN archaea in groundwater ecosystems.</title>
        <authorList>
            <person name="He C.Y."/>
            <person name="Keren R."/>
            <person name="Whittaker M."/>
            <person name="Farag I.F."/>
            <person name="Doudna J."/>
            <person name="Cate J.H.D."/>
            <person name="Banfield J.F."/>
        </authorList>
    </citation>
    <scope>NUCLEOTIDE SEQUENCE</scope>
    <source>
        <strain evidence="3">NC_groundwater_1370_Ag_S-0.2um_69_93</strain>
    </source>
</reference>
<feature type="transmembrane region" description="Helical" evidence="1">
    <location>
        <begin position="31"/>
        <end position="50"/>
    </location>
</feature>
<feature type="transmembrane region" description="Helical" evidence="1">
    <location>
        <begin position="546"/>
        <end position="572"/>
    </location>
</feature>
<feature type="transmembrane region" description="Helical" evidence="1">
    <location>
        <begin position="433"/>
        <end position="460"/>
    </location>
</feature>
<dbReference type="PANTHER" id="PTHR43849">
    <property type="entry name" value="BLL3936 PROTEIN"/>
    <property type="match status" value="1"/>
</dbReference>
<comment type="caution">
    <text evidence="3">The sequence shown here is derived from an EMBL/GenBank/DDBJ whole genome shotgun (WGS) entry which is preliminary data.</text>
</comment>
<feature type="transmembrane region" description="Helical" evidence="1">
    <location>
        <begin position="165"/>
        <end position="188"/>
    </location>
</feature>
<dbReference type="PANTHER" id="PTHR43849:SF2">
    <property type="entry name" value="BLL3936 PROTEIN"/>
    <property type="match status" value="1"/>
</dbReference>
<dbReference type="InterPro" id="IPR010656">
    <property type="entry name" value="DctM"/>
</dbReference>
<feature type="transmembrane region" description="Helical" evidence="1">
    <location>
        <begin position="396"/>
        <end position="421"/>
    </location>
</feature>
<accession>A0A932ZV09</accession>
<dbReference type="NCBIfam" id="TIGR02123">
    <property type="entry name" value="TRAP_fused"/>
    <property type="match status" value="1"/>
</dbReference>
<proteinExistence type="predicted"/>
<sequence length="616" mass="65085">MRKRLACVAVVVSVTLSLFHLYTGYFGVFVALMQRAFHLMLAMVLVFLVFPASKKHADHPLVIVLDVLCALGSVACLGYIMLNYDYIVNRIGLASPVSAGEFVLGMGMFAFILEALRRTTGWPLMIVTLCTLLYTWAGAYLPGIFAHRGWSWSHMVAYMYLDQEAIFGIPLGVSATYAALFILFGAFLMATGVGDFFNDVASALTGKTRGGPAKIAVVSSAMFGTVSGSPVGDVYASGVFTIPLMKSLGYRPHFAGAVEATASTGGALMPPVMGAIAFLMADITGIPYASIALAAAIPALLYYFSVGMMVHFEACRYDLKGLSPDRVPPLRQSLRDSHLLIPLVGLVAVLGMGYTTFRAAFIAILLAVAVSFFRARTRLTWRSGFAALDQAGRDMVLIATATAAAGIIAGSVALTGLGLRFTSLVLSFGKVSLILPLILTMFACLVLGMGVPGAVAYLIAATLAVPALVELGVQPMAAHLFAVYYAVLSNVTPPVAMAAYAGASIAEAPMMRTGVTATKLALTGFVIPFMFVYGPALLLRGEPVEVFWAVVTATLGVIALAAGLEGWLLVLATWPERAILVGAAFALIKPGLATDALGLAGFVLVYALQWMRFKGK</sequence>
<feature type="transmembrane region" description="Helical" evidence="1">
    <location>
        <begin position="124"/>
        <end position="145"/>
    </location>
</feature>
<feature type="transmembrane region" description="Helical" evidence="1">
    <location>
        <begin position="357"/>
        <end position="375"/>
    </location>
</feature>
<dbReference type="Proteomes" id="UP000752292">
    <property type="component" value="Unassembled WGS sequence"/>
</dbReference>
<protein>
    <submittedName>
        <fullName evidence="3">TRAP transporter permease</fullName>
    </submittedName>
</protein>
<dbReference type="Pfam" id="PF06808">
    <property type="entry name" value="DctM"/>
    <property type="match status" value="1"/>
</dbReference>
<gene>
    <name evidence="3" type="ORF">HY618_06175</name>
</gene>
<evidence type="ECO:0000256" key="1">
    <source>
        <dbReference type="SAM" id="Phobius"/>
    </source>
</evidence>
<feature type="domain" description="TRAP C4-dicarboxylate transport system permease DctM subunit" evidence="2">
    <location>
        <begin position="109"/>
        <end position="539"/>
    </location>
</feature>
<dbReference type="AlphaFoldDB" id="A0A932ZV09"/>